<gene>
    <name evidence="2" type="ORF">SAMN04488071_1751</name>
</gene>
<name>A0A1G6YUR8_9PROT</name>
<evidence type="ECO:0000313" key="2">
    <source>
        <dbReference type="EMBL" id="SDD94078.1"/>
    </source>
</evidence>
<keyword evidence="1" id="KW-0175">Coiled coil</keyword>
<keyword evidence="3" id="KW-1185">Reference proteome</keyword>
<proteinExistence type="predicted"/>
<evidence type="ECO:0000313" key="3">
    <source>
        <dbReference type="Proteomes" id="UP000183685"/>
    </source>
</evidence>
<keyword evidence="2" id="KW-0966">Cell projection</keyword>
<dbReference type="Proteomes" id="UP000183685">
    <property type="component" value="Unassembled WGS sequence"/>
</dbReference>
<dbReference type="InterPro" id="IPR053716">
    <property type="entry name" value="Flag_assembly_chemotaxis_eff"/>
</dbReference>
<keyword evidence="2" id="KW-0282">Flagellum</keyword>
<reference evidence="2 3" key="1">
    <citation type="submission" date="2016-10" db="EMBL/GenBank/DDBJ databases">
        <authorList>
            <person name="de Groot N.N."/>
        </authorList>
    </citation>
    <scope>NUCLEOTIDE SEQUENCE [LARGE SCALE GENOMIC DNA]</scope>
    <source>
        <strain evidence="2 3">CGMCC 1.9109</strain>
    </source>
</reference>
<accession>A0A1G6YUR8</accession>
<feature type="coiled-coil region" evidence="1">
    <location>
        <begin position="15"/>
        <end position="42"/>
    </location>
</feature>
<organism evidence="2 3">
    <name type="scientific">Kordiimonas lacus</name>
    <dbReference type="NCBI Taxonomy" id="637679"/>
    <lineage>
        <taxon>Bacteria</taxon>
        <taxon>Pseudomonadati</taxon>
        <taxon>Pseudomonadota</taxon>
        <taxon>Alphaproteobacteria</taxon>
        <taxon>Kordiimonadales</taxon>
        <taxon>Kordiimonadaceae</taxon>
        <taxon>Kordiimonas</taxon>
    </lineage>
</organism>
<dbReference type="STRING" id="637679.GCA_001550055_01432"/>
<evidence type="ECO:0000256" key="1">
    <source>
        <dbReference type="SAM" id="Coils"/>
    </source>
</evidence>
<protein>
    <submittedName>
        <fullName evidence="2">Flagellar export protein FliJ</fullName>
    </submittedName>
</protein>
<keyword evidence="2" id="KW-0969">Cilium</keyword>
<dbReference type="AlphaFoldDB" id="A0A1G6YUR8"/>
<dbReference type="EMBL" id="FNAK01000003">
    <property type="protein sequence ID" value="SDD94078.1"/>
    <property type="molecule type" value="Genomic_DNA"/>
</dbReference>
<dbReference type="RefSeq" id="WP_068303006.1">
    <property type="nucleotide sequence ID" value="NZ_DAIOMO010000005.1"/>
</dbReference>
<dbReference type="Gene3D" id="1.10.287.1700">
    <property type="match status" value="1"/>
</dbReference>
<sequence length="149" mass="17106">MSKLANIIRLRKWELDEKRRRLADLQGEREEIVSAIDAMEAEVIEQSRNSGLEVSAVAIGAYMEGVRIRQDQLSQMLAAKEREVSKHQDIVAEGFRELKTFEIAQSREKARVVAAEAKVEQDAFDELGIQNHAREEALADPRYVNMRRR</sequence>